<dbReference type="Proteomes" id="UP000662637">
    <property type="component" value="Unassembled WGS sequence"/>
</dbReference>
<keyword evidence="2" id="KW-1133">Transmembrane helix</keyword>
<protein>
    <submittedName>
        <fullName evidence="5">Uncharacterized protein</fullName>
    </submittedName>
</protein>
<dbReference type="EMBL" id="CABDUW010001252">
    <property type="protein sequence ID" value="VTJ79983.1"/>
    <property type="molecule type" value="Genomic_DNA"/>
</dbReference>
<feature type="transmembrane region" description="Helical" evidence="2">
    <location>
        <begin position="72"/>
        <end position="95"/>
    </location>
</feature>
<organism evidence="5 6">
    <name type="scientific">Marmota monax</name>
    <name type="common">Woodchuck</name>
    <dbReference type="NCBI Taxonomy" id="9995"/>
    <lineage>
        <taxon>Eukaryota</taxon>
        <taxon>Metazoa</taxon>
        <taxon>Chordata</taxon>
        <taxon>Craniata</taxon>
        <taxon>Vertebrata</taxon>
        <taxon>Euteleostomi</taxon>
        <taxon>Mammalia</taxon>
        <taxon>Eutheria</taxon>
        <taxon>Euarchontoglires</taxon>
        <taxon>Glires</taxon>
        <taxon>Rodentia</taxon>
        <taxon>Sciuromorpha</taxon>
        <taxon>Sciuridae</taxon>
        <taxon>Xerinae</taxon>
        <taxon>Marmotini</taxon>
        <taxon>Marmota</taxon>
    </lineage>
</organism>
<name>A0A5E4CDQ9_MARMO</name>
<dbReference type="GO" id="GO:0002244">
    <property type="term" value="P:hematopoietic progenitor cell differentiation"/>
    <property type="evidence" value="ECO:0007669"/>
    <property type="project" value="TreeGrafter"/>
</dbReference>
<dbReference type="EMBL" id="CABDUW010001252">
    <property type="protein sequence ID" value="VTJ79982.1"/>
    <property type="molecule type" value="Genomic_DNA"/>
</dbReference>
<evidence type="ECO:0000313" key="6">
    <source>
        <dbReference type="Proteomes" id="UP000335636"/>
    </source>
</evidence>
<dbReference type="GO" id="GO:0002079">
    <property type="term" value="C:inner acrosomal membrane"/>
    <property type="evidence" value="ECO:0007669"/>
    <property type="project" value="TreeGrafter"/>
</dbReference>
<evidence type="ECO:0000256" key="1">
    <source>
        <dbReference type="SAM" id="MobiDB-lite"/>
    </source>
</evidence>
<keyword evidence="6" id="KW-1185">Reference proteome</keyword>
<keyword evidence="2" id="KW-0812">Transmembrane</keyword>
<dbReference type="PANTHER" id="PTHR37868:SF1">
    <property type="entry name" value="TRANSMEMBRANE PROTEIN 190"/>
    <property type="match status" value="1"/>
</dbReference>
<gene>
    <name evidence="3" type="ORF">GHT09_007271</name>
    <name evidence="4" type="ORF">MONAX_5E006570</name>
    <name evidence="5" type="ORF">MONAX_5E007040</name>
</gene>
<evidence type="ECO:0000313" key="5">
    <source>
        <dbReference type="EMBL" id="VTJ79983.1"/>
    </source>
</evidence>
<dbReference type="AlphaFoldDB" id="A0A5E4CDQ9"/>
<feature type="compositionally biased region" description="Acidic residues" evidence="1">
    <location>
        <begin position="143"/>
        <end position="161"/>
    </location>
</feature>
<keyword evidence="2" id="KW-0472">Membrane</keyword>
<reference evidence="3" key="2">
    <citation type="submission" date="2020-08" db="EMBL/GenBank/DDBJ databases">
        <authorList>
            <person name="Shumante A."/>
            <person name="Zimin A.V."/>
            <person name="Puiu D."/>
            <person name="Salzberg S.L."/>
        </authorList>
    </citation>
    <scope>NUCLEOTIDE SEQUENCE</scope>
    <source>
        <strain evidence="3">WC2-LM</strain>
        <tissue evidence="3">Liver</tissue>
    </source>
</reference>
<dbReference type="PANTHER" id="PTHR37868">
    <property type="entry name" value="TRANSMEMBRANE PROTEIN 190"/>
    <property type="match status" value="1"/>
</dbReference>
<dbReference type="Proteomes" id="UP000335636">
    <property type="component" value="Unassembled WGS sequence"/>
</dbReference>
<dbReference type="InterPro" id="IPR028248">
    <property type="entry name" value="TMEM190"/>
</dbReference>
<feature type="region of interest" description="Disordered" evidence="1">
    <location>
        <begin position="124"/>
        <end position="161"/>
    </location>
</feature>
<proteinExistence type="predicted"/>
<evidence type="ECO:0000313" key="4">
    <source>
        <dbReference type="EMBL" id="VTJ79982.1"/>
    </source>
</evidence>
<sequence>MCGIGRAVGVRRPSKTPTSVCAFDAATEMVSATISVRMVSGQGEGAGTWGWWWSPGTSTSLFYAENMRRKHMWALGWTCGGLLFLILVICLFWWAKRRDMLHLPPFLKGKCDLSRTVSLLYKDRASNEKKSSAGSMQTPGEGGETEGEATEGGEETEEGGD</sequence>
<dbReference type="Pfam" id="PF15431">
    <property type="entry name" value="TMEM190"/>
    <property type="match status" value="1"/>
</dbReference>
<dbReference type="EMBL" id="WJEC01000714">
    <property type="protein sequence ID" value="KAF7481497.1"/>
    <property type="molecule type" value="Genomic_DNA"/>
</dbReference>
<reference evidence="5 6" key="1">
    <citation type="submission" date="2019-04" db="EMBL/GenBank/DDBJ databases">
        <authorList>
            <person name="Alioto T."/>
            <person name="Alioto T."/>
        </authorList>
    </citation>
    <scope>NUCLEOTIDE SEQUENCE [LARGE SCALE GENOMIC DNA]</scope>
</reference>
<evidence type="ECO:0000256" key="2">
    <source>
        <dbReference type="SAM" id="Phobius"/>
    </source>
</evidence>
<evidence type="ECO:0000313" key="3">
    <source>
        <dbReference type="EMBL" id="KAF7481497.1"/>
    </source>
</evidence>
<accession>A0A5E4CDQ9</accession>